<gene>
    <name evidence="2" type="ORF">PR048_023022</name>
</gene>
<protein>
    <submittedName>
        <fullName evidence="2">Uncharacterized protein</fullName>
    </submittedName>
</protein>
<evidence type="ECO:0000256" key="1">
    <source>
        <dbReference type="SAM" id="MobiDB-lite"/>
    </source>
</evidence>
<proteinExistence type="predicted"/>
<evidence type="ECO:0000313" key="2">
    <source>
        <dbReference type="EMBL" id="KAJ8875129.1"/>
    </source>
</evidence>
<feature type="compositionally biased region" description="Polar residues" evidence="1">
    <location>
        <begin position="133"/>
        <end position="144"/>
    </location>
</feature>
<dbReference type="Proteomes" id="UP001159363">
    <property type="component" value="Chromosome 8"/>
</dbReference>
<feature type="region of interest" description="Disordered" evidence="1">
    <location>
        <begin position="1"/>
        <end position="68"/>
    </location>
</feature>
<dbReference type="EMBL" id="JARBHB010000009">
    <property type="protein sequence ID" value="KAJ8875129.1"/>
    <property type="molecule type" value="Genomic_DNA"/>
</dbReference>
<reference evidence="2 3" key="1">
    <citation type="submission" date="2023-02" db="EMBL/GenBank/DDBJ databases">
        <title>LHISI_Scaffold_Assembly.</title>
        <authorList>
            <person name="Stuart O.P."/>
            <person name="Cleave R."/>
            <person name="Magrath M.J.L."/>
            <person name="Mikheyev A.S."/>
        </authorList>
    </citation>
    <scope>NUCLEOTIDE SEQUENCE [LARGE SCALE GENOMIC DNA]</scope>
    <source>
        <strain evidence="2">Daus_M_001</strain>
        <tissue evidence="2">Leg muscle</tissue>
    </source>
</reference>
<keyword evidence="3" id="KW-1185">Reference proteome</keyword>
<organism evidence="2 3">
    <name type="scientific">Dryococelus australis</name>
    <dbReference type="NCBI Taxonomy" id="614101"/>
    <lineage>
        <taxon>Eukaryota</taxon>
        <taxon>Metazoa</taxon>
        <taxon>Ecdysozoa</taxon>
        <taxon>Arthropoda</taxon>
        <taxon>Hexapoda</taxon>
        <taxon>Insecta</taxon>
        <taxon>Pterygota</taxon>
        <taxon>Neoptera</taxon>
        <taxon>Polyneoptera</taxon>
        <taxon>Phasmatodea</taxon>
        <taxon>Verophasmatodea</taxon>
        <taxon>Anareolatae</taxon>
        <taxon>Phasmatidae</taxon>
        <taxon>Eurycanthinae</taxon>
        <taxon>Dryococelus</taxon>
    </lineage>
</organism>
<accession>A0ABQ9GT05</accession>
<name>A0ABQ9GT05_9NEOP</name>
<sequence length="187" mass="20220">MSFIPQPPGDGEANAGLPVEKGGRSPRRFNIPSPLTGPGQPAALNCRAPSHDEERSQHKTAPSPDFRKRESCRTMPLVGRFFSGIFRFPRLLHSGTAPYSLQSLSSALKTSLLRATLISSLHSFWANRRRGEGNQTDPPSLITNPSSYKLPPPPLSTRGGVSVSRGAFFPFCGIGASLAGTFFDRKD</sequence>
<comment type="caution">
    <text evidence="2">The sequence shown here is derived from an EMBL/GenBank/DDBJ whole genome shotgun (WGS) entry which is preliminary data.</text>
</comment>
<evidence type="ECO:0000313" key="3">
    <source>
        <dbReference type="Proteomes" id="UP001159363"/>
    </source>
</evidence>
<feature type="region of interest" description="Disordered" evidence="1">
    <location>
        <begin position="129"/>
        <end position="153"/>
    </location>
</feature>